<proteinExistence type="predicted"/>
<organism evidence="2">
    <name type="scientific">marine sediment metagenome</name>
    <dbReference type="NCBI Taxonomy" id="412755"/>
    <lineage>
        <taxon>unclassified sequences</taxon>
        <taxon>metagenomes</taxon>
        <taxon>ecological metagenomes</taxon>
    </lineage>
</organism>
<evidence type="ECO:0000313" key="2">
    <source>
        <dbReference type="EMBL" id="KKN12243.1"/>
    </source>
</evidence>
<reference evidence="2" key="1">
    <citation type="journal article" date="2015" name="Nature">
        <title>Complex archaea that bridge the gap between prokaryotes and eukaryotes.</title>
        <authorList>
            <person name="Spang A."/>
            <person name="Saw J.H."/>
            <person name="Jorgensen S.L."/>
            <person name="Zaremba-Niedzwiedzka K."/>
            <person name="Martijn J."/>
            <person name="Lind A.E."/>
            <person name="van Eijk R."/>
            <person name="Schleper C."/>
            <person name="Guy L."/>
            <person name="Ettema T.J."/>
        </authorList>
    </citation>
    <scope>NUCLEOTIDE SEQUENCE</scope>
</reference>
<protein>
    <submittedName>
        <fullName evidence="2">Uncharacterized protein</fullName>
    </submittedName>
</protein>
<sequence>MNRYIVQLTVKGKQTGAALSFLIRAASVNQAAVFCEHNLDRLGISAKAYCVKELLSVKIGETITFKEGSLIGYGDTPPLLKMADSFMNHGGPWGDKPENDDDELEPGPLPPKDQ</sequence>
<name>A0A0F9R458_9ZZZZ</name>
<comment type="caution">
    <text evidence="2">The sequence shown here is derived from an EMBL/GenBank/DDBJ whole genome shotgun (WGS) entry which is preliminary data.</text>
</comment>
<gene>
    <name evidence="2" type="ORF">LCGC14_1018600</name>
</gene>
<dbReference type="AlphaFoldDB" id="A0A0F9R458"/>
<feature type="region of interest" description="Disordered" evidence="1">
    <location>
        <begin position="85"/>
        <end position="114"/>
    </location>
</feature>
<accession>A0A0F9R458</accession>
<dbReference type="EMBL" id="LAZR01004052">
    <property type="protein sequence ID" value="KKN12243.1"/>
    <property type="molecule type" value="Genomic_DNA"/>
</dbReference>
<evidence type="ECO:0000256" key="1">
    <source>
        <dbReference type="SAM" id="MobiDB-lite"/>
    </source>
</evidence>